<dbReference type="PANTHER" id="PTHR28026">
    <property type="entry name" value="DUF962 DOMAIN PROTEIN (AFU_ORTHOLOGUE AFUA_8G05310)"/>
    <property type="match status" value="1"/>
</dbReference>
<keyword evidence="1" id="KW-0812">Transmembrane</keyword>
<dbReference type="GO" id="GO:0005783">
    <property type="term" value="C:endoplasmic reticulum"/>
    <property type="evidence" value="ECO:0007669"/>
    <property type="project" value="TreeGrafter"/>
</dbReference>
<dbReference type="InterPro" id="IPR009305">
    <property type="entry name" value="Mpo1-like"/>
</dbReference>
<name>A0A2T9Z240_9FUNG</name>
<keyword evidence="1" id="KW-0472">Membrane</keyword>
<protein>
    <submittedName>
        <fullName evidence="2">Uncharacterized protein</fullName>
    </submittedName>
</protein>
<reference evidence="2 3" key="1">
    <citation type="journal article" date="2018" name="MBio">
        <title>Comparative Genomics Reveals the Core Gene Toolbox for the Fungus-Insect Symbiosis.</title>
        <authorList>
            <person name="Wang Y."/>
            <person name="Stata M."/>
            <person name="Wang W."/>
            <person name="Stajich J.E."/>
            <person name="White M.M."/>
            <person name="Moncalvo J.M."/>
        </authorList>
    </citation>
    <scope>NUCLEOTIDE SEQUENCE [LARGE SCALE GENOMIC DNA]</scope>
    <source>
        <strain evidence="2 3">AUS-77-4</strain>
    </source>
</reference>
<dbReference type="AlphaFoldDB" id="A0A2T9Z240"/>
<accession>A0A2T9Z240</accession>
<sequence length="211" mass="24446">MPILNFKERYIRYSMQHNVENNNIVHGVSGCWNQLGAIGLLSLLGPMCPTPSFLKPLFEFNPELNVEFTPAVFVFFYNFFIGLLFDPIYALFYLPWGMSQLGIAAYIIKHNEDAFHYAYLAFTLSILANLLSHIFIEKNKPSLFVGDYASFLFSPFFSNLNCVLYFGYRPYFYYECRDEIDDRIAAIKEKEEKENKAARKAVTSTPSKKKI</sequence>
<keyword evidence="1" id="KW-1133">Transmembrane helix</keyword>
<keyword evidence="3" id="KW-1185">Reference proteome</keyword>
<evidence type="ECO:0000313" key="3">
    <source>
        <dbReference type="Proteomes" id="UP000245699"/>
    </source>
</evidence>
<gene>
    <name evidence="2" type="ORF">BB559_001368</name>
</gene>
<feature type="transmembrane region" description="Helical" evidence="1">
    <location>
        <begin position="148"/>
        <end position="168"/>
    </location>
</feature>
<evidence type="ECO:0000313" key="2">
    <source>
        <dbReference type="EMBL" id="PVU98665.1"/>
    </source>
</evidence>
<organism evidence="2 3">
    <name type="scientific">Furculomyces boomerangus</name>
    <dbReference type="NCBI Taxonomy" id="61424"/>
    <lineage>
        <taxon>Eukaryota</taxon>
        <taxon>Fungi</taxon>
        <taxon>Fungi incertae sedis</taxon>
        <taxon>Zoopagomycota</taxon>
        <taxon>Kickxellomycotina</taxon>
        <taxon>Harpellomycetes</taxon>
        <taxon>Harpellales</taxon>
        <taxon>Harpellaceae</taxon>
        <taxon>Furculomyces</taxon>
    </lineage>
</organism>
<dbReference type="PROSITE" id="PS51257">
    <property type="entry name" value="PROKAR_LIPOPROTEIN"/>
    <property type="match status" value="1"/>
</dbReference>
<dbReference type="Pfam" id="PF06127">
    <property type="entry name" value="Mpo1-like"/>
    <property type="match status" value="1"/>
</dbReference>
<dbReference type="GO" id="GO:0016020">
    <property type="term" value="C:membrane"/>
    <property type="evidence" value="ECO:0007669"/>
    <property type="project" value="GOC"/>
</dbReference>
<feature type="transmembrane region" description="Helical" evidence="1">
    <location>
        <begin position="74"/>
        <end position="96"/>
    </location>
</feature>
<dbReference type="GO" id="GO:0046521">
    <property type="term" value="P:sphingoid catabolic process"/>
    <property type="evidence" value="ECO:0007669"/>
    <property type="project" value="TreeGrafter"/>
</dbReference>
<proteinExistence type="predicted"/>
<dbReference type="EMBL" id="MBFT01000071">
    <property type="protein sequence ID" value="PVU98665.1"/>
    <property type="molecule type" value="Genomic_DNA"/>
</dbReference>
<comment type="caution">
    <text evidence="2">The sequence shown here is derived from an EMBL/GenBank/DDBJ whole genome shotgun (WGS) entry which is preliminary data.</text>
</comment>
<dbReference type="PANTHER" id="PTHR28026:SF9">
    <property type="entry name" value="2-HYDROXY-PALMITIC ACID DIOXYGENASE MPO1"/>
    <property type="match status" value="1"/>
</dbReference>
<evidence type="ECO:0000256" key="1">
    <source>
        <dbReference type="SAM" id="Phobius"/>
    </source>
</evidence>
<dbReference type="Proteomes" id="UP000245699">
    <property type="component" value="Unassembled WGS sequence"/>
</dbReference>
<feature type="transmembrane region" description="Helical" evidence="1">
    <location>
        <begin position="117"/>
        <end position="136"/>
    </location>
</feature>